<evidence type="ECO:0000259" key="1">
    <source>
        <dbReference type="PROSITE" id="PS50206"/>
    </source>
</evidence>
<dbReference type="InterPro" id="IPR036873">
    <property type="entry name" value="Rhodanese-like_dom_sf"/>
</dbReference>
<dbReference type="AlphaFoldDB" id="A0A1F2USS7"/>
<accession>A0A1F2USS7</accession>
<proteinExistence type="predicted"/>
<evidence type="ECO:0000313" key="3">
    <source>
        <dbReference type="Proteomes" id="UP000178086"/>
    </source>
</evidence>
<sequence>MPQAQPQAAYQNVDAAKAKELIDSDKNLQLIDVREEYEFAEGYIPGAKLIPIDQLTSRMNEIDKNKPVLVYCAVGSRSASAAEVLAQSGYTNVYNFATGISSWPYETQK</sequence>
<dbReference type="SUPFAM" id="SSF52821">
    <property type="entry name" value="Rhodanese/Cell cycle control phosphatase"/>
    <property type="match status" value="1"/>
</dbReference>
<dbReference type="InterPro" id="IPR050229">
    <property type="entry name" value="GlpE_sulfurtransferase"/>
</dbReference>
<dbReference type="Proteomes" id="UP000178086">
    <property type="component" value="Unassembled WGS sequence"/>
</dbReference>
<gene>
    <name evidence="2" type="ORF">A2074_00815</name>
</gene>
<name>A0A1F2USS7_9ACTN</name>
<dbReference type="PROSITE" id="PS50206">
    <property type="entry name" value="RHODANESE_3"/>
    <property type="match status" value="1"/>
</dbReference>
<evidence type="ECO:0000313" key="2">
    <source>
        <dbReference type="EMBL" id="OFW36008.1"/>
    </source>
</evidence>
<reference evidence="2 3" key="1">
    <citation type="journal article" date="2016" name="Nat. Commun.">
        <title>Thousands of microbial genomes shed light on interconnected biogeochemical processes in an aquifer system.</title>
        <authorList>
            <person name="Anantharaman K."/>
            <person name="Brown C.T."/>
            <person name="Hug L.A."/>
            <person name="Sharon I."/>
            <person name="Castelle C.J."/>
            <person name="Probst A.J."/>
            <person name="Thomas B.C."/>
            <person name="Singh A."/>
            <person name="Wilkins M.J."/>
            <person name="Karaoz U."/>
            <person name="Brodie E.L."/>
            <person name="Williams K.H."/>
            <person name="Hubbard S.S."/>
            <person name="Banfield J.F."/>
        </authorList>
    </citation>
    <scope>NUCLEOTIDE SEQUENCE [LARGE SCALE GENOMIC DNA]</scope>
</reference>
<dbReference type="InterPro" id="IPR001763">
    <property type="entry name" value="Rhodanese-like_dom"/>
</dbReference>
<dbReference type="PANTHER" id="PTHR43031:SF1">
    <property type="entry name" value="PYRIDINE NUCLEOTIDE-DISULPHIDE OXIDOREDUCTASE"/>
    <property type="match status" value="1"/>
</dbReference>
<feature type="domain" description="Rhodanese" evidence="1">
    <location>
        <begin position="24"/>
        <end position="109"/>
    </location>
</feature>
<dbReference type="EMBL" id="MELI01000003">
    <property type="protein sequence ID" value="OFW36008.1"/>
    <property type="molecule type" value="Genomic_DNA"/>
</dbReference>
<comment type="caution">
    <text evidence="2">The sequence shown here is derived from an EMBL/GenBank/DDBJ whole genome shotgun (WGS) entry which is preliminary data.</text>
</comment>
<dbReference type="SMART" id="SM00450">
    <property type="entry name" value="RHOD"/>
    <property type="match status" value="1"/>
</dbReference>
<dbReference type="Gene3D" id="3.40.250.10">
    <property type="entry name" value="Rhodanese-like domain"/>
    <property type="match status" value="1"/>
</dbReference>
<protein>
    <recommendedName>
        <fullName evidence="1">Rhodanese domain-containing protein</fullName>
    </recommendedName>
</protein>
<organism evidence="2 3">
    <name type="scientific">Candidatus Aquicultor primus</name>
    <dbReference type="NCBI Taxonomy" id="1797195"/>
    <lineage>
        <taxon>Bacteria</taxon>
        <taxon>Bacillati</taxon>
        <taxon>Actinomycetota</taxon>
        <taxon>Candidatus Aquicultoria</taxon>
        <taxon>Candidatus Aquicultorales</taxon>
        <taxon>Candidatus Aquicultoraceae</taxon>
        <taxon>Candidatus Aquicultor</taxon>
    </lineage>
</organism>
<dbReference type="PANTHER" id="PTHR43031">
    <property type="entry name" value="FAD-DEPENDENT OXIDOREDUCTASE"/>
    <property type="match status" value="1"/>
</dbReference>
<dbReference type="Pfam" id="PF00581">
    <property type="entry name" value="Rhodanese"/>
    <property type="match status" value="1"/>
</dbReference>
<dbReference type="CDD" id="cd00158">
    <property type="entry name" value="RHOD"/>
    <property type="match status" value="1"/>
</dbReference>